<accession>A0A364JX12</accession>
<dbReference type="Proteomes" id="UP000249453">
    <property type="component" value="Unassembled WGS sequence"/>
</dbReference>
<reference evidence="3 4" key="1">
    <citation type="submission" date="2018-06" db="EMBL/GenBank/DDBJ databases">
        <title>Genomic Encyclopedia of Type Strains, Phase IV (KMG-IV): sequencing the most valuable type-strain genomes for metagenomic binning, comparative biology and taxonomic classification.</title>
        <authorList>
            <person name="Goeker M."/>
        </authorList>
    </citation>
    <scope>NUCLEOTIDE SEQUENCE [LARGE SCALE GENOMIC DNA]</scope>
    <source>
        <strain evidence="3 4">DSM 26720</strain>
    </source>
</reference>
<organism evidence="3 4">
    <name type="scientific">Falsochrobactrum ovis</name>
    <dbReference type="NCBI Taxonomy" id="1293442"/>
    <lineage>
        <taxon>Bacteria</taxon>
        <taxon>Pseudomonadati</taxon>
        <taxon>Pseudomonadota</taxon>
        <taxon>Alphaproteobacteria</taxon>
        <taxon>Hyphomicrobiales</taxon>
        <taxon>Brucellaceae</taxon>
        <taxon>Falsochrobactrum</taxon>
    </lineage>
</organism>
<protein>
    <submittedName>
        <fullName evidence="3">Uncharacterized protein</fullName>
    </submittedName>
</protein>
<evidence type="ECO:0000313" key="4">
    <source>
        <dbReference type="Proteomes" id="UP000249453"/>
    </source>
</evidence>
<gene>
    <name evidence="3" type="ORF">C7374_103332</name>
</gene>
<keyword evidence="2" id="KW-0472">Membrane</keyword>
<dbReference type="EMBL" id="QLMK01000003">
    <property type="protein sequence ID" value="RAK31191.1"/>
    <property type="molecule type" value="Genomic_DNA"/>
</dbReference>
<name>A0A364JX12_9HYPH</name>
<feature type="transmembrane region" description="Helical" evidence="2">
    <location>
        <begin position="37"/>
        <end position="55"/>
    </location>
</feature>
<keyword evidence="2" id="KW-0812">Transmembrane</keyword>
<sequence length="90" mass="9826">MEFFKSNLDCTHKHPNGALMNEVNPKESRQGGKGNRVFTILIISLALAMIVWLAVEIYGQMQPTPGFMEDDAVPPANTEQQPPASATGAR</sequence>
<evidence type="ECO:0000256" key="1">
    <source>
        <dbReference type="SAM" id="MobiDB-lite"/>
    </source>
</evidence>
<dbReference type="AlphaFoldDB" id="A0A364JX12"/>
<comment type="caution">
    <text evidence="3">The sequence shown here is derived from an EMBL/GenBank/DDBJ whole genome shotgun (WGS) entry which is preliminary data.</text>
</comment>
<evidence type="ECO:0000256" key="2">
    <source>
        <dbReference type="SAM" id="Phobius"/>
    </source>
</evidence>
<keyword evidence="2" id="KW-1133">Transmembrane helix</keyword>
<feature type="region of interest" description="Disordered" evidence="1">
    <location>
        <begin position="64"/>
        <end position="90"/>
    </location>
</feature>
<proteinExistence type="predicted"/>
<evidence type="ECO:0000313" key="3">
    <source>
        <dbReference type="EMBL" id="RAK31191.1"/>
    </source>
</evidence>
<keyword evidence="4" id="KW-1185">Reference proteome</keyword>